<dbReference type="InterPro" id="IPR035976">
    <property type="entry name" value="Sushi/SCR/CCP_sf"/>
</dbReference>
<proteinExistence type="predicted"/>
<dbReference type="CDD" id="cd00033">
    <property type="entry name" value="CCP"/>
    <property type="match status" value="3"/>
</dbReference>
<dbReference type="Gene3D" id="2.10.70.10">
    <property type="entry name" value="Complement Module, domain 1"/>
    <property type="match status" value="3"/>
</dbReference>
<dbReference type="PANTHER" id="PTHR38340:SF1">
    <property type="entry name" value="S-LAYER PROTEIN"/>
    <property type="match status" value="1"/>
</dbReference>
<dbReference type="Gene3D" id="2.150.10.10">
    <property type="entry name" value="Serralysin-like metalloprotease, C-terminal"/>
    <property type="match status" value="5"/>
</dbReference>
<keyword evidence="2" id="KW-0964">Secreted</keyword>
<dbReference type="InterPro" id="IPR018511">
    <property type="entry name" value="Hemolysin-typ_Ca-bd_CS"/>
</dbReference>
<dbReference type="InterPro" id="IPR001190">
    <property type="entry name" value="SRCR"/>
</dbReference>
<dbReference type="Pfam" id="PF00084">
    <property type="entry name" value="Sushi"/>
    <property type="match status" value="2"/>
</dbReference>
<dbReference type="InterPro" id="IPR003961">
    <property type="entry name" value="FN3_dom"/>
</dbReference>
<dbReference type="PROSITE" id="PS50853">
    <property type="entry name" value="FN3"/>
    <property type="match status" value="1"/>
</dbReference>
<dbReference type="PRINTS" id="PR00313">
    <property type="entry name" value="CABNDNGRPT"/>
</dbReference>
<reference evidence="9 10" key="1">
    <citation type="submission" date="2022-05" db="EMBL/GenBank/DDBJ databases">
        <authorList>
            <consortium name="Genoscope - CEA"/>
            <person name="William W."/>
        </authorList>
    </citation>
    <scope>NUCLEOTIDE SEQUENCE [LARGE SCALE GENOMIC DNA]</scope>
</reference>
<evidence type="ECO:0000313" key="9">
    <source>
        <dbReference type="EMBL" id="CAH3173967.1"/>
    </source>
</evidence>
<feature type="domain" description="Sushi" evidence="8">
    <location>
        <begin position="2033"/>
        <end position="2097"/>
    </location>
</feature>
<evidence type="ECO:0000259" key="7">
    <source>
        <dbReference type="PROSITE" id="PS50853"/>
    </source>
</evidence>
<comment type="caution">
    <text evidence="9">The sequence shown here is derived from an EMBL/GenBank/DDBJ whole genome shotgun (WGS) entry which is preliminary data.</text>
</comment>
<name>A0ABN8R5H0_9CNID</name>
<gene>
    <name evidence="9" type="ORF">PLOB_00014544</name>
</gene>
<dbReference type="SUPFAM" id="SSF49265">
    <property type="entry name" value="Fibronectin type III"/>
    <property type="match status" value="1"/>
</dbReference>
<dbReference type="InterPro" id="IPR011049">
    <property type="entry name" value="Serralysin-like_metalloprot_C"/>
</dbReference>
<organism evidence="9 10">
    <name type="scientific">Porites lobata</name>
    <dbReference type="NCBI Taxonomy" id="104759"/>
    <lineage>
        <taxon>Eukaryota</taxon>
        <taxon>Metazoa</taxon>
        <taxon>Cnidaria</taxon>
        <taxon>Anthozoa</taxon>
        <taxon>Hexacorallia</taxon>
        <taxon>Scleractinia</taxon>
        <taxon>Fungiina</taxon>
        <taxon>Poritidae</taxon>
        <taxon>Porites</taxon>
    </lineage>
</organism>
<dbReference type="PROSITE" id="PS50923">
    <property type="entry name" value="SUSHI"/>
    <property type="match status" value="2"/>
</dbReference>
<evidence type="ECO:0000259" key="6">
    <source>
        <dbReference type="PROSITE" id="PS50287"/>
    </source>
</evidence>
<evidence type="ECO:0000256" key="3">
    <source>
        <dbReference type="ARBA" id="ARBA00023157"/>
    </source>
</evidence>
<feature type="domain" description="Sushi" evidence="8">
    <location>
        <begin position="2099"/>
        <end position="2155"/>
    </location>
</feature>
<dbReference type="EMBL" id="CALNXK010000186">
    <property type="protein sequence ID" value="CAH3173967.1"/>
    <property type="molecule type" value="Genomic_DNA"/>
</dbReference>
<dbReference type="PANTHER" id="PTHR38340">
    <property type="entry name" value="S-LAYER PROTEIN"/>
    <property type="match status" value="1"/>
</dbReference>
<evidence type="ECO:0000256" key="5">
    <source>
        <dbReference type="PROSITE-ProRule" id="PRU00302"/>
    </source>
</evidence>
<dbReference type="SUPFAM" id="SSF57535">
    <property type="entry name" value="Complement control module/SCR domain"/>
    <property type="match status" value="3"/>
</dbReference>
<keyword evidence="5" id="KW-0768">Sushi</keyword>
<dbReference type="PROSITE" id="PS50287">
    <property type="entry name" value="SRCR_2"/>
    <property type="match status" value="1"/>
</dbReference>
<feature type="domain" description="Fibronectin type-III" evidence="7">
    <location>
        <begin position="1940"/>
        <end position="2033"/>
    </location>
</feature>
<dbReference type="SUPFAM" id="SSF51120">
    <property type="entry name" value="beta-Roll"/>
    <property type="match status" value="5"/>
</dbReference>
<evidence type="ECO:0000313" key="10">
    <source>
        <dbReference type="Proteomes" id="UP001159405"/>
    </source>
</evidence>
<dbReference type="InterPro" id="IPR001343">
    <property type="entry name" value="Hemolysn_Ca-bd"/>
</dbReference>
<evidence type="ECO:0000259" key="8">
    <source>
        <dbReference type="PROSITE" id="PS50923"/>
    </source>
</evidence>
<dbReference type="InterPro" id="IPR036116">
    <property type="entry name" value="FN3_sf"/>
</dbReference>
<keyword evidence="10" id="KW-1185">Reference proteome</keyword>
<dbReference type="Pfam" id="PF00353">
    <property type="entry name" value="HemolysinCabind"/>
    <property type="match status" value="4"/>
</dbReference>
<comment type="subcellular location">
    <subcellularLocation>
        <location evidence="1">Secreted</location>
    </subcellularLocation>
</comment>
<evidence type="ECO:0000256" key="4">
    <source>
        <dbReference type="PROSITE-ProRule" id="PRU00196"/>
    </source>
</evidence>
<feature type="domain" description="SRCR" evidence="6">
    <location>
        <begin position="2313"/>
        <end position="2435"/>
    </location>
</feature>
<dbReference type="SMART" id="SM00032">
    <property type="entry name" value="CCP"/>
    <property type="match status" value="3"/>
</dbReference>
<evidence type="ECO:0000256" key="2">
    <source>
        <dbReference type="ARBA" id="ARBA00022525"/>
    </source>
</evidence>
<comment type="caution">
    <text evidence="4">Lacks conserved residue(s) required for the propagation of feature annotation.</text>
</comment>
<dbReference type="InterPro" id="IPR013783">
    <property type="entry name" value="Ig-like_fold"/>
</dbReference>
<evidence type="ECO:0000256" key="1">
    <source>
        <dbReference type="ARBA" id="ARBA00004613"/>
    </source>
</evidence>
<dbReference type="CDD" id="cd00063">
    <property type="entry name" value="FN3"/>
    <property type="match status" value="1"/>
</dbReference>
<dbReference type="Gene3D" id="2.60.40.10">
    <property type="entry name" value="Immunoglobulins"/>
    <property type="match status" value="1"/>
</dbReference>
<dbReference type="InterPro" id="IPR000436">
    <property type="entry name" value="Sushi_SCR_CCP_dom"/>
</dbReference>
<dbReference type="PROSITE" id="PS00330">
    <property type="entry name" value="HEMOLYSIN_CALCIUM"/>
    <property type="match status" value="3"/>
</dbReference>
<dbReference type="InterPro" id="IPR050557">
    <property type="entry name" value="RTX_toxin/Mannuronan_C5-epim"/>
</dbReference>
<accession>A0ABN8R5H0</accession>
<sequence>MDRAVVRDFLRKGMPITETHIPGRGKVFKFGSSDQIVLKQAFNHLHFYPVVYEKEQNPTQFEIPIGQKIATFKLTKRPHGPFSLKVIREGDGVEHDLSNLQETVEFLSDPTLPLPLRKTLIRAFLTALEAPLSKQPDFKKVLQELDPSGTVTSQEREKVFRAGIELFSAIAIKRPTLEGLNLPDWLQETNQDIVSTMQEVTIQQSKEIAAQKETKLKYELTQSMLKTSEEAVKEWTTLKDLNVIEEKVMGTDKNPYLTVTIHETDQVSLREMFKLLQFYPELYKSQEARQTRFEIQIGGEKRKFRLSISPYKNVVNQIYVQTNDADWHGTTKRGKKGKGGLWGPTYDTMVDEVLSKFYDQKKLAKAILNAYESKLNSQPNFSEDLKIPGKTVESADTIRATIEFMIISLVAEAAQPTDEFKVAFLTELAKTIKSQKEFPEKNMPKIAEYKAGRSPGMDAAVVRYLKMVGAYNRIEDVFSEQNFPVRKKGGTQEGRKMMDKLVGERVASYLIRQRSAEEHDLSLLDNKVEEECTRRRRKRNACSLKNKNSATIDETSIKIIEDRVEFDVVDRRDANQRQHVQLQISPEELATPKLIKDNLSNSRRAGMSETYAKINRGLAVHGLIFSVLAAGRYFEEGENFRGAMTVAQSTHTLGGITGLNEIASKVGQRVLSSAAKGLAKGLNLEKGLERLSTKVERFAERGVAQLLGAVPGVGLAFDIYFIEQDIEELANLDLNNPEDLKLLPLRVIDLALDVSTTVLNLVGTFCPLAEVVTEPLVIVLSIIRMAIDDFYIDIMAEIEKINWKSPWAGLEFLGALVKGFQDGAADFLTGGLRRQMESYRKQEQNDKKLIQDLKNPDNYYKIVGEKEGGGDTIDFTQGKLSSFGGYINFRLHDNNRATIEIGDVSGSHETIRKTFTVDPNLKDIVLGIGEARTFEYKHETAKLWFVIPVKTYNVICGESLHGKSLYGTYYGNSKDNTFYAVQKPKPTAKPPGKKEGEEECNFGSLNLKFVTGNYHYNLYGRGGKDTFYLGPEMSSVTGGSGSDLFIIQSDGGRTVIDNFAEDNMRDIIVINVNFDNIRCNQSGVDLDVTYSKSHHIRIKNWFIPGDPTYYRHVSFRSQDGVIFVPKQTLNSGPIHTVQCVAVALDLGAAKTAQTVSLHDIKYSQVKQVSGSEYSDIIVGNDVNNILDGSRGADHLSGGKDEDTYIIRANEGPDVIDNNADDYSNTTDVVVFDVPFEMIEVKTKGTSLSVSDRNNVETSSFLIKKWTLGEQYRHILFTSKDHVVFRVSTSADGTVSKVPMMLDYKTSEDGICVDLTDSTRSPKCTKPTGYINVATVSDSPHNDHIVGNAQTNFLSCTGGEDYLEGGEGTDNYVVKKTCQKATINNFDSRQKVDFVYLEETFVNLAVQRDNKDLKVTSKHVTPTLVLRDWFNSADYQHLGIRTFDGITLRINNSTTVKLEPYEVSKDSNECQCTQKSCAKGVITYSLDVDPWLSVVRLELKSSHCSYKIYGNQLNNYLDPGSGNGYYYQHLQGRNGSDTYVLNHGYGEFNEINNYADDDKVDTLQLGMEFEDINVYFHGQNDAILSSKTRPSSLSVRILDYFRGAKYQHLQIISADKVIFNISKQYPYKKVMAVDRRMVDAPQKIDPQMNAIIAEADNLLGSLTSPNNLTGSNTTRQIEGGAQADALSGGEKGTIFEGRQGNDTIYGGAGNDIIFGGDGDDIIYGDTGDDYIYAGDGSDIIDGGDGIDTLAFKGDGFLRKGVTVDLYIGFGKGVDAEGDIYKSVENVYGTIHNDLLTGSDLDNKLYGLEGDDTLTPHGGFDEIVGGEGKDLYLLYKASGLKIIDNYADDEVEDTLSLVHLNSTDVCIFLIGDDLHLQIDKSNLGSVIFDDDPLAVIIRNWYVNAKYRHLTVLFSNTLWADFALSAIAEELEMLGNGTSFIEEKTDLHVVSANATDVSLSWKPTDNVLVYSETKLFVVHFKQLAPETLKETQVDNQTSFSVPSLDPASHYVFALALTKCDATVAVSQTLITYGRERPCHSVKVPHSVVKYTPSTSASYPPHGTVASVKCDVGYNIYNTNSETNATCLDKEWIPSLPVCEKIKQCPVPTKPTNGSVSTNGHEEGSKAYFVCHKGFLLNGTKERTCVDGTWDGEFPNCQQLSCPKPPPSEYGSYIPCDYIKHTMTYGTMDSPLEGYCVKLECANLYQPSHVLHGKTYRPRWESEWEIPQGGRVCSDGKWIGYVEDICEPTARLTSVVAQWNKKSGLLQLWHNDSWKNASSTPSQDILHLSCKSVGIDNPQQVSHSSTSPQIRVDCSRLRLTQPKPTIYEGKVEQLTDDGTWEGICVKEIGTTASQFASTEICESLGFNYKSAVVGISTGWTDHTLVCSSETNICELLESRQLCNTMVRCRQKCTNSFPVPHGYAECKGSYEDDTCTVHCDDDYKLQGDSKIFCKGGVWENQDAKPASAQCKDI</sequence>
<dbReference type="Proteomes" id="UP001159405">
    <property type="component" value="Unassembled WGS sequence"/>
</dbReference>
<protein>
    <submittedName>
        <fullName evidence="9">Uncharacterized protein</fullName>
    </submittedName>
</protein>
<keyword evidence="3" id="KW-1015">Disulfide bond</keyword>